<feature type="transmembrane region" description="Helical" evidence="3">
    <location>
        <begin position="14"/>
        <end position="36"/>
    </location>
</feature>
<dbReference type="EMBL" id="JAVHNQ010000004">
    <property type="protein sequence ID" value="KAK6349512.1"/>
    <property type="molecule type" value="Genomic_DNA"/>
</dbReference>
<organism evidence="4 5">
    <name type="scientific">Orbilia brochopaga</name>
    <dbReference type="NCBI Taxonomy" id="3140254"/>
    <lineage>
        <taxon>Eukaryota</taxon>
        <taxon>Fungi</taxon>
        <taxon>Dikarya</taxon>
        <taxon>Ascomycota</taxon>
        <taxon>Pezizomycotina</taxon>
        <taxon>Orbiliomycetes</taxon>
        <taxon>Orbiliales</taxon>
        <taxon>Orbiliaceae</taxon>
        <taxon>Orbilia</taxon>
    </lineage>
</organism>
<keyword evidence="5" id="KW-1185">Reference proteome</keyword>
<keyword evidence="3" id="KW-1133">Transmembrane helix</keyword>
<feature type="region of interest" description="Disordered" evidence="2">
    <location>
        <begin position="367"/>
        <end position="404"/>
    </location>
</feature>
<dbReference type="Proteomes" id="UP001375240">
    <property type="component" value="Unassembled WGS sequence"/>
</dbReference>
<name>A0AAV9UUD9_9PEZI</name>
<sequence length="404" mass="45167">MFFESLSQKFTQRYAVVLVATALMTSFFIFFSSLHFEGSQPQLSSIKSQRTRHVDDSFDTSLPSSILLQNTKTRGFLQEIDTPDQPIPPPPPAQHHLNKRAKIDATWRQIRKFVEDPNGAGQAYLLQSIAPIFDFVSSLEEIDEQVQHIEQLHGWVIALRDAELLSFYPAAQLFAKVLDDLASAFDDVPPNLLLYTRGLLQTIIGVTEPWDLPTTMVGYLFAIDDVTDHELDDDWIVGLIKIFQELEQDLRDWVETTIKAAIYLETVVAQVNPGGQTAQALPGIRSILTPIAQRWANLADTAEEAEQNLERFRNELVNVYLVNDEPTVPSPPVGDWYPNSGGLMDGGGLFGMIDQSADEHSRSELFGEYSQSVYEPAPNVGSQDVGSVMQDESEFYQGGESPEI</sequence>
<dbReference type="AlphaFoldDB" id="A0AAV9UUD9"/>
<comment type="caution">
    <text evidence="4">The sequence shown here is derived from an EMBL/GenBank/DDBJ whole genome shotgun (WGS) entry which is preliminary data.</text>
</comment>
<keyword evidence="3" id="KW-0472">Membrane</keyword>
<protein>
    <submittedName>
        <fullName evidence="4">Uncharacterized protein</fullName>
    </submittedName>
</protein>
<reference evidence="4 5" key="1">
    <citation type="submission" date="2019-10" db="EMBL/GenBank/DDBJ databases">
        <authorList>
            <person name="Palmer J.M."/>
        </authorList>
    </citation>
    <scope>NUCLEOTIDE SEQUENCE [LARGE SCALE GENOMIC DNA]</scope>
    <source>
        <strain evidence="4 5">TWF696</strain>
    </source>
</reference>
<gene>
    <name evidence="4" type="ORF">TWF696_005796</name>
</gene>
<evidence type="ECO:0000256" key="1">
    <source>
        <dbReference type="SAM" id="Coils"/>
    </source>
</evidence>
<proteinExistence type="predicted"/>
<keyword evidence="1" id="KW-0175">Coiled coil</keyword>
<evidence type="ECO:0000313" key="4">
    <source>
        <dbReference type="EMBL" id="KAK6349512.1"/>
    </source>
</evidence>
<evidence type="ECO:0000256" key="2">
    <source>
        <dbReference type="SAM" id="MobiDB-lite"/>
    </source>
</evidence>
<feature type="coiled-coil region" evidence="1">
    <location>
        <begin position="295"/>
        <end position="322"/>
    </location>
</feature>
<evidence type="ECO:0000256" key="3">
    <source>
        <dbReference type="SAM" id="Phobius"/>
    </source>
</evidence>
<accession>A0AAV9UUD9</accession>
<keyword evidence="3" id="KW-0812">Transmembrane</keyword>
<evidence type="ECO:0000313" key="5">
    <source>
        <dbReference type="Proteomes" id="UP001375240"/>
    </source>
</evidence>